<protein>
    <submittedName>
        <fullName evidence="10">DMT family transporter</fullName>
    </submittedName>
</protein>
<evidence type="ECO:0000256" key="2">
    <source>
        <dbReference type="ARBA" id="ARBA00007362"/>
    </source>
</evidence>
<feature type="region of interest" description="Disordered" evidence="7">
    <location>
        <begin position="291"/>
        <end position="322"/>
    </location>
</feature>
<evidence type="ECO:0000256" key="4">
    <source>
        <dbReference type="ARBA" id="ARBA00022692"/>
    </source>
</evidence>
<evidence type="ECO:0000256" key="6">
    <source>
        <dbReference type="ARBA" id="ARBA00023136"/>
    </source>
</evidence>
<evidence type="ECO:0000256" key="1">
    <source>
        <dbReference type="ARBA" id="ARBA00004651"/>
    </source>
</evidence>
<dbReference type="SUPFAM" id="SSF103481">
    <property type="entry name" value="Multidrug resistance efflux transporter EmrE"/>
    <property type="match status" value="2"/>
</dbReference>
<keyword evidence="5 8" id="KW-1133">Transmembrane helix</keyword>
<evidence type="ECO:0000256" key="3">
    <source>
        <dbReference type="ARBA" id="ARBA00022475"/>
    </source>
</evidence>
<organism evidence="10 11">
    <name type="scientific">Microbacterium deminutum</name>
    <dbReference type="NCBI Taxonomy" id="344164"/>
    <lineage>
        <taxon>Bacteria</taxon>
        <taxon>Bacillati</taxon>
        <taxon>Actinomycetota</taxon>
        <taxon>Actinomycetes</taxon>
        <taxon>Micrococcales</taxon>
        <taxon>Microbacteriaceae</taxon>
        <taxon>Microbacterium</taxon>
    </lineage>
</organism>
<comment type="caution">
    <text evidence="10">The sequence shown here is derived from an EMBL/GenBank/DDBJ whole genome shotgun (WGS) entry which is preliminary data.</text>
</comment>
<feature type="transmembrane region" description="Helical" evidence="8">
    <location>
        <begin position="35"/>
        <end position="54"/>
    </location>
</feature>
<feature type="transmembrane region" description="Helical" evidence="8">
    <location>
        <begin position="240"/>
        <end position="262"/>
    </location>
</feature>
<evidence type="ECO:0000256" key="8">
    <source>
        <dbReference type="SAM" id="Phobius"/>
    </source>
</evidence>
<keyword evidence="3" id="KW-1003">Cell membrane</keyword>
<keyword evidence="6 8" id="KW-0472">Membrane</keyword>
<evidence type="ECO:0000313" key="11">
    <source>
        <dbReference type="Proteomes" id="UP001499933"/>
    </source>
</evidence>
<evidence type="ECO:0000313" key="10">
    <source>
        <dbReference type="EMBL" id="GAA1961101.1"/>
    </source>
</evidence>
<gene>
    <name evidence="10" type="ORF">GCM10009776_24720</name>
</gene>
<feature type="transmembrane region" description="Helical" evidence="8">
    <location>
        <begin position="176"/>
        <end position="197"/>
    </location>
</feature>
<dbReference type="InterPro" id="IPR000620">
    <property type="entry name" value="EamA_dom"/>
</dbReference>
<dbReference type="InterPro" id="IPR037185">
    <property type="entry name" value="EmrE-like"/>
</dbReference>
<dbReference type="Proteomes" id="UP001499933">
    <property type="component" value="Unassembled WGS sequence"/>
</dbReference>
<feature type="domain" description="EamA" evidence="9">
    <location>
        <begin position="146"/>
        <end position="284"/>
    </location>
</feature>
<evidence type="ECO:0000256" key="7">
    <source>
        <dbReference type="SAM" id="MobiDB-lite"/>
    </source>
</evidence>
<dbReference type="RefSeq" id="WP_344095066.1">
    <property type="nucleotide sequence ID" value="NZ_BAAAOG010000004.1"/>
</dbReference>
<reference evidence="11" key="1">
    <citation type="journal article" date="2019" name="Int. J. Syst. Evol. Microbiol.">
        <title>The Global Catalogue of Microorganisms (GCM) 10K type strain sequencing project: providing services to taxonomists for standard genome sequencing and annotation.</title>
        <authorList>
            <consortium name="The Broad Institute Genomics Platform"/>
            <consortium name="The Broad Institute Genome Sequencing Center for Infectious Disease"/>
            <person name="Wu L."/>
            <person name="Ma J."/>
        </authorList>
    </citation>
    <scope>NUCLEOTIDE SEQUENCE [LARGE SCALE GENOMIC DNA]</scope>
    <source>
        <strain evidence="11">JCM 14901</strain>
    </source>
</reference>
<feature type="domain" description="EamA" evidence="9">
    <location>
        <begin position="13"/>
        <end position="136"/>
    </location>
</feature>
<feature type="transmembrane region" description="Helical" evidence="8">
    <location>
        <begin position="147"/>
        <end position="164"/>
    </location>
</feature>
<feature type="compositionally biased region" description="Basic and acidic residues" evidence="7">
    <location>
        <begin position="311"/>
        <end position="322"/>
    </location>
</feature>
<accession>A0ABP5CB81</accession>
<evidence type="ECO:0000256" key="5">
    <source>
        <dbReference type="ARBA" id="ARBA00022989"/>
    </source>
</evidence>
<keyword evidence="4 8" id="KW-0812">Transmembrane</keyword>
<feature type="transmembrane region" description="Helical" evidence="8">
    <location>
        <begin position="66"/>
        <end position="89"/>
    </location>
</feature>
<dbReference type="EMBL" id="BAAAOG010000004">
    <property type="protein sequence ID" value="GAA1961101.1"/>
    <property type="molecule type" value="Genomic_DNA"/>
</dbReference>
<feature type="transmembrane region" description="Helical" evidence="8">
    <location>
        <begin position="95"/>
        <end position="115"/>
    </location>
</feature>
<dbReference type="PANTHER" id="PTHR42920">
    <property type="entry name" value="OS03G0707200 PROTEIN-RELATED"/>
    <property type="match status" value="1"/>
</dbReference>
<sequence>MSHRWLPLAAIGVSVVLWSAAYVVSGWALETTSPAVLSVGRFAIALLVLIPLAARRPGLVRTLRQPRTILLGLTGVTLYYSFANIGLLFTTPGTAALTAAFLPVLTAGAAVLLIHERPTRRTWWGLALATLGVGLVAASGFRVDVGVLLNIVALASYALYTVLLRKDAGSADAPDAIVLATATGVWGTIIMLPWLAWEAFSGTIAVPGDVRGLVSILILALVVTAPTLVLFNYGAERLPAAVSGVATAAIPALGYGFALLLGEPLDPIKAIGGAIALTGVVIATLAAPDIEPSPPGSALPEPAELATETLARAREKTPGPDR</sequence>
<feature type="transmembrane region" description="Helical" evidence="8">
    <location>
        <begin position="122"/>
        <end position="141"/>
    </location>
</feature>
<name>A0ABP5CB81_9MICO</name>
<keyword evidence="11" id="KW-1185">Reference proteome</keyword>
<dbReference type="InterPro" id="IPR051258">
    <property type="entry name" value="Diverse_Substrate_Transporter"/>
</dbReference>
<evidence type="ECO:0000259" key="9">
    <source>
        <dbReference type="Pfam" id="PF00892"/>
    </source>
</evidence>
<feature type="transmembrane region" description="Helical" evidence="8">
    <location>
        <begin position="7"/>
        <end position="29"/>
    </location>
</feature>
<comment type="similarity">
    <text evidence="2">Belongs to the EamA transporter family.</text>
</comment>
<comment type="subcellular location">
    <subcellularLocation>
        <location evidence="1">Cell membrane</location>
        <topology evidence="1">Multi-pass membrane protein</topology>
    </subcellularLocation>
</comment>
<dbReference type="Pfam" id="PF00892">
    <property type="entry name" value="EamA"/>
    <property type="match status" value="2"/>
</dbReference>
<dbReference type="PANTHER" id="PTHR42920:SF11">
    <property type="entry name" value="INNER MEMBRANE PROTEIN YTFF"/>
    <property type="match status" value="1"/>
</dbReference>
<proteinExistence type="inferred from homology"/>
<feature type="transmembrane region" description="Helical" evidence="8">
    <location>
        <begin position="212"/>
        <end position="233"/>
    </location>
</feature>